<dbReference type="RefSeq" id="WP_275029774.1">
    <property type="nucleotide sequence ID" value="NZ_CP118615.1"/>
</dbReference>
<gene>
    <name evidence="1" type="ORF">PVK37_23020</name>
</gene>
<evidence type="ECO:0000313" key="2">
    <source>
        <dbReference type="Proteomes" id="UP001219605"/>
    </source>
</evidence>
<sequence length="324" mass="36385">MSDRWRTLRRRIITPDVSETRLDVRGFHVKNQVARDILETVGKSFLAGYAIAAEAKDQSIAERRIDALQPRFRGFAYEGAAMAYAVIDGLSLWRRDNSPRFLAGPGDRHIYMAYVGIGWAMARVPRFRWQRLVLPDPTLRWLALDGYGFHQAYFKTARYVYDQYRDPSFTWHGGGPQSYVQRAIDQGIGRAMWFVYGTDAVRVADAIDGFDPERHQDLYSGAGLAATYAGGADEAELQTFWQRAGEHRPFVAQASAFAAEARIRAGLLVPHTEVATRVFCGMTATAAATLAETTRPDGPDGDQLPAYEIWRQQVAREFVAIGRN</sequence>
<name>A0ABY7ZJZ6_9ACTN</name>
<protein>
    <submittedName>
        <fullName evidence="1">DUF1702 family protein</fullName>
    </submittedName>
</protein>
<dbReference type="EMBL" id="CP118615">
    <property type="protein sequence ID" value="WDZ83314.1"/>
    <property type="molecule type" value="Genomic_DNA"/>
</dbReference>
<organism evidence="1 2">
    <name type="scientific">Micromonospora cathayae</name>
    <dbReference type="NCBI Taxonomy" id="3028804"/>
    <lineage>
        <taxon>Bacteria</taxon>
        <taxon>Bacillati</taxon>
        <taxon>Actinomycetota</taxon>
        <taxon>Actinomycetes</taxon>
        <taxon>Micromonosporales</taxon>
        <taxon>Micromonosporaceae</taxon>
        <taxon>Micromonospora</taxon>
    </lineage>
</organism>
<evidence type="ECO:0000313" key="1">
    <source>
        <dbReference type="EMBL" id="WDZ83314.1"/>
    </source>
</evidence>
<dbReference type="Proteomes" id="UP001219605">
    <property type="component" value="Chromosome"/>
</dbReference>
<keyword evidence="2" id="KW-1185">Reference proteome</keyword>
<reference evidence="1 2" key="1">
    <citation type="submission" date="2023-02" db="EMBL/GenBank/DDBJ databases">
        <authorList>
            <person name="Mo P."/>
        </authorList>
    </citation>
    <scope>NUCLEOTIDE SEQUENCE [LARGE SCALE GENOMIC DNA]</scope>
    <source>
        <strain evidence="1 2">HUAS 3</strain>
    </source>
</reference>
<proteinExistence type="predicted"/>
<accession>A0ABY7ZJZ6</accession>
<dbReference type="InterPro" id="IPR012964">
    <property type="entry name" value="DUF1702"/>
</dbReference>
<dbReference type="Pfam" id="PF08012">
    <property type="entry name" value="DUF1702"/>
    <property type="match status" value="1"/>
</dbReference>